<sequence>MASDEIDFANASKTGEIPSFNGDEKAKATDFANYFCSYAQLYHQKQMLVDHVRMAAYHSAIMGNSLVFKDKVVMDVGTGSGILAVWAAKAGAKRVYAVEYTEMSKHAEKVMEANGVSDVVTVIRGAVEDVVLPREDFATDGENDTQCVDIIVSEWMGYFLLRESMLDSLIRARDKFLKPRTGLMFPSHCTMYVAPITDEEERYQSCAEYANTMQDWSQFVETTKSTYGVDMSCLEAPFDREQNEYYLLSSKWAELKPNAILAEAQPVKMLDMITCTIEESRGLALFDELSSFDFDISDDYKDGAPISGFAGWFTSDFKSRTDANGADAPKLMSPAFLDTGPEAGYTHWGQQVFHLLSSIPVLPDQKVRIYGNLELMRTKENARLYNCRFRFKTSRRNESEPKDGKVLMESDLTETVYQIP</sequence>
<name>A0A7S2JSG2_9STRA</name>
<dbReference type="SUPFAM" id="SSF53335">
    <property type="entry name" value="S-adenosyl-L-methionine-dependent methyltransferases"/>
    <property type="match status" value="1"/>
</dbReference>
<dbReference type="InterPro" id="IPR029063">
    <property type="entry name" value="SAM-dependent_MTases_sf"/>
</dbReference>
<dbReference type="InterPro" id="IPR055135">
    <property type="entry name" value="PRMT_dom"/>
</dbReference>
<dbReference type="PANTHER" id="PTHR11006">
    <property type="entry name" value="PROTEIN ARGININE N-METHYLTRANSFERASE"/>
    <property type="match status" value="1"/>
</dbReference>
<dbReference type="PANTHER" id="PTHR11006:SF68">
    <property type="entry name" value="PROTEIN ARGININE N-METHYLTRANSFERASE PRMT10"/>
    <property type="match status" value="1"/>
</dbReference>
<gene>
    <name evidence="6" type="ORF">LDAN0321_LOCUS395</name>
</gene>
<dbReference type="AlphaFoldDB" id="A0A7S2JSG2"/>
<keyword evidence="2 4" id="KW-0808">Transferase</keyword>
<feature type="domain" description="Protein arginine N-methyltransferase" evidence="5">
    <location>
        <begin position="189"/>
        <end position="393"/>
    </location>
</feature>
<dbReference type="CDD" id="cd02440">
    <property type="entry name" value="AdoMet_MTases"/>
    <property type="match status" value="1"/>
</dbReference>
<evidence type="ECO:0000313" key="6">
    <source>
        <dbReference type="EMBL" id="CAD9555083.1"/>
    </source>
</evidence>
<evidence type="ECO:0000259" key="5">
    <source>
        <dbReference type="Pfam" id="PF22528"/>
    </source>
</evidence>
<evidence type="ECO:0000256" key="3">
    <source>
        <dbReference type="ARBA" id="ARBA00022691"/>
    </source>
</evidence>
<evidence type="ECO:0000256" key="2">
    <source>
        <dbReference type="ARBA" id="ARBA00022679"/>
    </source>
</evidence>
<dbReference type="GO" id="GO:0016274">
    <property type="term" value="F:protein-arginine N-methyltransferase activity"/>
    <property type="evidence" value="ECO:0007669"/>
    <property type="project" value="InterPro"/>
</dbReference>
<dbReference type="FunFam" id="3.40.50.150:FF:000132">
    <property type="entry name" value="Protein arginine N-methyltransferase PRMT10"/>
    <property type="match status" value="1"/>
</dbReference>
<dbReference type="GO" id="GO:0032259">
    <property type="term" value="P:methylation"/>
    <property type="evidence" value="ECO:0007669"/>
    <property type="project" value="UniProtKB-KW"/>
</dbReference>
<dbReference type="GO" id="GO:0005634">
    <property type="term" value="C:nucleus"/>
    <property type="evidence" value="ECO:0007669"/>
    <property type="project" value="TreeGrafter"/>
</dbReference>
<proteinExistence type="predicted"/>
<dbReference type="Gene3D" id="2.70.160.11">
    <property type="entry name" value="Hnrnp arginine n-methyltransferase1"/>
    <property type="match status" value="1"/>
</dbReference>
<keyword evidence="1 4" id="KW-0489">Methyltransferase</keyword>
<evidence type="ECO:0000256" key="4">
    <source>
        <dbReference type="PROSITE-ProRule" id="PRU01015"/>
    </source>
</evidence>
<dbReference type="EMBL" id="HBGY01000608">
    <property type="protein sequence ID" value="CAD9555083.1"/>
    <property type="molecule type" value="Transcribed_RNA"/>
</dbReference>
<protein>
    <recommendedName>
        <fullName evidence="5">Protein arginine N-methyltransferase domain-containing protein</fullName>
    </recommendedName>
</protein>
<keyword evidence="3 4" id="KW-0949">S-adenosyl-L-methionine</keyword>
<accession>A0A7S2JSG2</accession>
<reference evidence="6" key="1">
    <citation type="submission" date="2021-01" db="EMBL/GenBank/DDBJ databases">
        <authorList>
            <person name="Corre E."/>
            <person name="Pelletier E."/>
            <person name="Niang G."/>
            <person name="Scheremetjew M."/>
            <person name="Finn R."/>
            <person name="Kale V."/>
            <person name="Holt S."/>
            <person name="Cochrane G."/>
            <person name="Meng A."/>
            <person name="Brown T."/>
            <person name="Cohen L."/>
        </authorList>
    </citation>
    <scope>NUCLEOTIDE SEQUENCE</scope>
    <source>
        <strain evidence="6">B650</strain>
    </source>
</reference>
<evidence type="ECO:0000256" key="1">
    <source>
        <dbReference type="ARBA" id="ARBA00022603"/>
    </source>
</evidence>
<dbReference type="PROSITE" id="PS51678">
    <property type="entry name" value="SAM_MT_PRMT"/>
    <property type="match status" value="1"/>
</dbReference>
<organism evidence="6">
    <name type="scientific">Leptocylindrus danicus</name>
    <dbReference type="NCBI Taxonomy" id="163516"/>
    <lineage>
        <taxon>Eukaryota</taxon>
        <taxon>Sar</taxon>
        <taxon>Stramenopiles</taxon>
        <taxon>Ochrophyta</taxon>
        <taxon>Bacillariophyta</taxon>
        <taxon>Coscinodiscophyceae</taxon>
        <taxon>Chaetocerotophycidae</taxon>
        <taxon>Leptocylindrales</taxon>
        <taxon>Leptocylindraceae</taxon>
        <taxon>Leptocylindrus</taxon>
    </lineage>
</organism>
<dbReference type="Pfam" id="PF06325">
    <property type="entry name" value="PrmA"/>
    <property type="match status" value="1"/>
</dbReference>
<dbReference type="Pfam" id="PF22528">
    <property type="entry name" value="PRMT_C"/>
    <property type="match status" value="1"/>
</dbReference>
<dbReference type="Gene3D" id="3.40.50.150">
    <property type="entry name" value="Vaccinia Virus protein VP39"/>
    <property type="match status" value="1"/>
</dbReference>
<dbReference type="GO" id="GO:0042054">
    <property type="term" value="F:histone methyltransferase activity"/>
    <property type="evidence" value="ECO:0007669"/>
    <property type="project" value="TreeGrafter"/>
</dbReference>
<dbReference type="InterPro" id="IPR025799">
    <property type="entry name" value="Arg_MeTrfase"/>
</dbReference>